<proteinExistence type="predicted"/>
<keyword evidence="3" id="KW-1185">Reference proteome</keyword>
<name>A0ABV1B941_9FIRM</name>
<feature type="transmembrane region" description="Helical" evidence="1">
    <location>
        <begin position="34"/>
        <end position="53"/>
    </location>
</feature>
<evidence type="ECO:0000313" key="3">
    <source>
        <dbReference type="Proteomes" id="UP001469749"/>
    </source>
</evidence>
<keyword evidence="1" id="KW-1133">Transmembrane helix</keyword>
<protein>
    <submittedName>
        <fullName evidence="2">Uncharacterized protein</fullName>
    </submittedName>
</protein>
<evidence type="ECO:0000313" key="2">
    <source>
        <dbReference type="EMBL" id="MEQ2366951.1"/>
    </source>
</evidence>
<organism evidence="2 3">
    <name type="scientific">Coprococcus intestinihominis</name>
    <dbReference type="NCBI Taxonomy" id="3133154"/>
    <lineage>
        <taxon>Bacteria</taxon>
        <taxon>Bacillati</taxon>
        <taxon>Bacillota</taxon>
        <taxon>Clostridia</taxon>
        <taxon>Lachnospirales</taxon>
        <taxon>Lachnospiraceae</taxon>
        <taxon>Coprococcus</taxon>
    </lineage>
</organism>
<gene>
    <name evidence="2" type="ORF">WMO25_17980</name>
</gene>
<reference evidence="2 3" key="1">
    <citation type="submission" date="2024-03" db="EMBL/GenBank/DDBJ databases">
        <title>Human intestinal bacterial collection.</title>
        <authorList>
            <person name="Pauvert C."/>
            <person name="Hitch T.C.A."/>
            <person name="Clavel T."/>
        </authorList>
    </citation>
    <scope>NUCLEOTIDE SEQUENCE [LARGE SCALE GENOMIC DNA]</scope>
    <source>
        <strain evidence="2 3">CLA-AA-H190</strain>
    </source>
</reference>
<keyword evidence="1" id="KW-0472">Membrane</keyword>
<sequence>MDFGFILTYVVCFVIIAYGINYSKSKRTVANMTIAKGIMYFYLVIAIFINTYFGRDTNRYITGLTLGIAIIEGSTAVKDGIEKLKDFIKSNLQ</sequence>
<dbReference type="Proteomes" id="UP001469749">
    <property type="component" value="Unassembled WGS sequence"/>
</dbReference>
<comment type="caution">
    <text evidence="2">The sequence shown here is derived from an EMBL/GenBank/DDBJ whole genome shotgun (WGS) entry which is preliminary data.</text>
</comment>
<feature type="transmembrane region" description="Helical" evidence="1">
    <location>
        <begin position="6"/>
        <end position="22"/>
    </location>
</feature>
<evidence type="ECO:0000256" key="1">
    <source>
        <dbReference type="SAM" id="Phobius"/>
    </source>
</evidence>
<accession>A0ABV1B941</accession>
<dbReference type="EMBL" id="JBBMEK010000435">
    <property type="protein sequence ID" value="MEQ2366951.1"/>
    <property type="molecule type" value="Genomic_DNA"/>
</dbReference>
<dbReference type="RefSeq" id="WP_349086595.1">
    <property type="nucleotide sequence ID" value="NZ_JBBMEK010000435.1"/>
</dbReference>
<keyword evidence="1" id="KW-0812">Transmembrane</keyword>